<evidence type="ECO:0000313" key="3">
    <source>
        <dbReference type="Proteomes" id="UP000076727"/>
    </source>
</evidence>
<feature type="region of interest" description="Disordered" evidence="1">
    <location>
        <begin position="240"/>
        <end position="275"/>
    </location>
</feature>
<feature type="compositionally biased region" description="Low complexity" evidence="1">
    <location>
        <begin position="484"/>
        <end position="506"/>
    </location>
</feature>
<feature type="region of interest" description="Disordered" evidence="1">
    <location>
        <begin position="1035"/>
        <end position="1054"/>
    </location>
</feature>
<reference evidence="2 3" key="1">
    <citation type="journal article" date="2016" name="Mol. Biol. Evol.">
        <title>Comparative Genomics of Early-Diverging Mushroom-Forming Fungi Provides Insights into the Origins of Lignocellulose Decay Capabilities.</title>
        <authorList>
            <person name="Nagy L.G."/>
            <person name="Riley R."/>
            <person name="Tritt A."/>
            <person name="Adam C."/>
            <person name="Daum C."/>
            <person name="Floudas D."/>
            <person name="Sun H."/>
            <person name="Yadav J.S."/>
            <person name="Pangilinan J."/>
            <person name="Larsson K.H."/>
            <person name="Matsuura K."/>
            <person name="Barry K."/>
            <person name="Labutti K."/>
            <person name="Kuo R."/>
            <person name="Ohm R.A."/>
            <person name="Bhattacharya S.S."/>
            <person name="Shirouzu T."/>
            <person name="Yoshinaga Y."/>
            <person name="Martin F.M."/>
            <person name="Grigoriev I.V."/>
            <person name="Hibbett D.S."/>
        </authorList>
    </citation>
    <scope>NUCLEOTIDE SEQUENCE [LARGE SCALE GENOMIC DNA]</scope>
    <source>
        <strain evidence="2 3">L-15889</strain>
    </source>
</reference>
<evidence type="ECO:0000256" key="1">
    <source>
        <dbReference type="SAM" id="MobiDB-lite"/>
    </source>
</evidence>
<dbReference type="STRING" id="1314783.A0A165QQW5"/>
<feature type="region of interest" description="Disordered" evidence="1">
    <location>
        <begin position="576"/>
        <end position="597"/>
    </location>
</feature>
<gene>
    <name evidence="2" type="ORF">DAEQUDRAFT_241238</name>
</gene>
<sequence length="1151" mass="123733">MPSSSRHTRTVSPPLTTASYSNATTMGQQKLNVVTRLAIEGKSKKGWDGASIKMYLKISLPLDTVNSGASIPLFAEENLKVLDAQVHPLDSNSVPYNFSSTDAPLLHKAARALNLAARLPTSYLSLTGSASSSSTSVPPLDAKYTGCILVSGYHISYIAPREFPRKEHDSRTRRNANVMHFMAAVDLWVPFQSKPPFAPYLLSLPVPRCLSNHIRLRISPPGQSTASSYASLSSADEDGGAWELTSDPSVTRGQSARLSRSHSYNNFADDESSDASSMTSFSEGCGLQGSFPSTDRIRVRWAYPAKAGQIPETADGRRRAGIREVKGDMLCTVLGRHKGKARDANSDGLLVKVDYTATCNGVWFPGVATLLGMDLCLEADDCDVTWAPNNEPKWTVTGGAGFTGFAVGGPPQPASRQSVSRQSSAEYPPSIYVLPSSPNGKLVNGNSHIPIRSNSNSSTASTNSTSLLRAPLPAQNVADYSFESSPVSTPSGTVSSLPSLSAPSSPERARRRRSSSRRRDHGGTDTEIDDTHDDVRPPRAPITVHLNMNELSPPPKNVFTFSVSGTVLICPRRSLMAPDSRRSSPASSEDDHNDEPISLPVFRIFSTDQETTSTIIRNEAHQTSVHVFARSKKRDTNVRKAVLMKGNQVSCGSEGARIVLSRISASELRGRRPGEDSSDASYDRTGLSLGLRSTASASKLRDVSMMSTAKLQPLRDGPLMIPFVNAKITSLLGDGRTFKNGYAVEITLPAPSDADSEWLEFGLALPSRVSAPKAEDAPANNEAGNVPPQVEIASASVEGVPVRCQTSAAVKPQAGLIGLGLPFEEMSGKEWISWVSVHVGHIGGGNVRIIYLVKGKEGITKDEKGEKRRHLIAAFDVLLPSFSLPIGTLQVDIQVQEGFKLSSVNTNLVHQQATPHGLRLLHYALAEFHYPQLSVRVSPIVLEPETTPPTSNVLRLTLKAAGVFVVFAIILSLAMALQRTTTELHVLRQAAIRDAVLSSPGGIVLTETVTATTALPSDDPKIWWFNQGVPQSSVPAPLASDASDASESGPFSDSEDRAFLESSIYSPSPTSTIHAIQTDPLQTATTPTAVNESFSLIPAHYFSSWQQLLQSKIIDAQVAQSARDAANAVIGGMDVVWQLLRKIIHYPLDPP</sequence>
<protein>
    <submittedName>
        <fullName evidence="2">Uncharacterized protein</fullName>
    </submittedName>
</protein>
<name>A0A165QQW5_9APHY</name>
<feature type="compositionally biased region" description="Low complexity" evidence="1">
    <location>
        <begin position="453"/>
        <end position="465"/>
    </location>
</feature>
<feature type="region of interest" description="Disordered" evidence="1">
    <location>
        <begin position="1"/>
        <end position="20"/>
    </location>
</feature>
<feature type="compositionally biased region" description="Basic residues" evidence="1">
    <location>
        <begin position="509"/>
        <end position="520"/>
    </location>
</feature>
<feature type="compositionally biased region" description="Low complexity" evidence="1">
    <location>
        <begin position="1035"/>
        <end position="1048"/>
    </location>
</feature>
<feature type="region of interest" description="Disordered" evidence="1">
    <location>
        <begin position="430"/>
        <end position="465"/>
    </location>
</feature>
<organism evidence="2 3">
    <name type="scientific">Daedalea quercina L-15889</name>
    <dbReference type="NCBI Taxonomy" id="1314783"/>
    <lineage>
        <taxon>Eukaryota</taxon>
        <taxon>Fungi</taxon>
        <taxon>Dikarya</taxon>
        <taxon>Basidiomycota</taxon>
        <taxon>Agaricomycotina</taxon>
        <taxon>Agaricomycetes</taxon>
        <taxon>Polyporales</taxon>
        <taxon>Fomitopsis</taxon>
    </lineage>
</organism>
<feature type="compositionally biased region" description="Polar residues" evidence="1">
    <location>
        <begin position="436"/>
        <end position="447"/>
    </location>
</feature>
<dbReference type="OrthoDB" id="3210731at2759"/>
<feature type="region of interest" description="Disordered" evidence="1">
    <location>
        <begin position="482"/>
        <end position="540"/>
    </location>
</feature>
<dbReference type="Proteomes" id="UP000076727">
    <property type="component" value="Unassembled WGS sequence"/>
</dbReference>
<evidence type="ECO:0000313" key="2">
    <source>
        <dbReference type="EMBL" id="KZT69808.1"/>
    </source>
</evidence>
<feature type="compositionally biased region" description="Polar residues" evidence="1">
    <location>
        <begin position="246"/>
        <end position="266"/>
    </location>
</feature>
<dbReference type="AlphaFoldDB" id="A0A165QQW5"/>
<accession>A0A165QQW5</accession>
<proteinExistence type="predicted"/>
<keyword evidence="3" id="KW-1185">Reference proteome</keyword>
<dbReference type="EMBL" id="KV429055">
    <property type="protein sequence ID" value="KZT69808.1"/>
    <property type="molecule type" value="Genomic_DNA"/>
</dbReference>